<dbReference type="GO" id="GO:0016504">
    <property type="term" value="F:peptidase activator activity"/>
    <property type="evidence" value="ECO:0007669"/>
    <property type="project" value="InterPro"/>
</dbReference>
<evidence type="ECO:0000259" key="1">
    <source>
        <dbReference type="Pfam" id="PF16507"/>
    </source>
</evidence>
<dbReference type="InterPro" id="IPR032430">
    <property type="entry name" value="Blm10_mid"/>
</dbReference>
<dbReference type="PANTHER" id="PTHR32170:SF4">
    <property type="entry name" value="DUF3437 DOMAIN-CONTAINING PROTEIN-RELATED"/>
    <property type="match status" value="1"/>
</dbReference>
<comment type="caution">
    <text evidence="2">The sequence shown here is derived from an EMBL/GenBank/DDBJ whole genome shotgun (WGS) entry which is preliminary data.</text>
</comment>
<gene>
    <name evidence="2" type="primary">Acey_s0090.g2382</name>
    <name evidence="2" type="ORF">Y032_0090g2382</name>
</gene>
<dbReference type="STRING" id="53326.A0A016TN33"/>
<dbReference type="Pfam" id="PF16507">
    <property type="entry name" value="HEAT_PSME4_mid"/>
    <property type="match status" value="1"/>
</dbReference>
<dbReference type="GO" id="GO:0070628">
    <property type="term" value="F:proteasome binding"/>
    <property type="evidence" value="ECO:0007669"/>
    <property type="project" value="InterPro"/>
</dbReference>
<feature type="domain" description="Proteasome activator Blm10 middle HEAT repeats region" evidence="1">
    <location>
        <begin position="26"/>
        <end position="217"/>
    </location>
</feature>
<name>A0A016TN33_9BILA</name>
<keyword evidence="3" id="KW-1185">Reference proteome</keyword>
<evidence type="ECO:0000313" key="2">
    <source>
        <dbReference type="EMBL" id="EYC04042.1"/>
    </source>
</evidence>
<dbReference type="EMBL" id="JARK01001426">
    <property type="protein sequence ID" value="EYC04042.1"/>
    <property type="molecule type" value="Genomic_DNA"/>
</dbReference>
<dbReference type="AlphaFoldDB" id="A0A016TN33"/>
<dbReference type="Proteomes" id="UP000024635">
    <property type="component" value="Unassembled WGS sequence"/>
</dbReference>
<dbReference type="PANTHER" id="PTHR32170">
    <property type="entry name" value="PROTEASOME ACTIVATOR COMPLEX SUBUNIT 4"/>
    <property type="match status" value="1"/>
</dbReference>
<reference evidence="3" key="1">
    <citation type="journal article" date="2015" name="Nat. Genet.">
        <title>The genome and transcriptome of the zoonotic hookworm Ancylostoma ceylanicum identify infection-specific gene families.</title>
        <authorList>
            <person name="Schwarz E.M."/>
            <person name="Hu Y."/>
            <person name="Antoshechkin I."/>
            <person name="Miller M.M."/>
            <person name="Sternberg P.W."/>
            <person name="Aroian R.V."/>
        </authorList>
    </citation>
    <scope>NUCLEOTIDE SEQUENCE</scope>
    <source>
        <strain evidence="3">HY135</strain>
    </source>
</reference>
<organism evidence="2 3">
    <name type="scientific">Ancylostoma ceylanicum</name>
    <dbReference type="NCBI Taxonomy" id="53326"/>
    <lineage>
        <taxon>Eukaryota</taxon>
        <taxon>Metazoa</taxon>
        <taxon>Ecdysozoa</taxon>
        <taxon>Nematoda</taxon>
        <taxon>Chromadorea</taxon>
        <taxon>Rhabditida</taxon>
        <taxon>Rhabditina</taxon>
        <taxon>Rhabditomorpha</taxon>
        <taxon>Strongyloidea</taxon>
        <taxon>Ancylostomatidae</taxon>
        <taxon>Ancylostomatinae</taxon>
        <taxon>Ancylostoma</taxon>
    </lineage>
</organism>
<dbReference type="OrthoDB" id="17907at2759"/>
<dbReference type="GO" id="GO:0005634">
    <property type="term" value="C:nucleus"/>
    <property type="evidence" value="ECO:0007669"/>
    <property type="project" value="TreeGrafter"/>
</dbReference>
<dbReference type="GO" id="GO:0010499">
    <property type="term" value="P:proteasomal ubiquitin-independent protein catabolic process"/>
    <property type="evidence" value="ECO:0007669"/>
    <property type="project" value="TreeGrafter"/>
</dbReference>
<accession>A0A016TN33</accession>
<evidence type="ECO:0000313" key="3">
    <source>
        <dbReference type="Proteomes" id="UP000024635"/>
    </source>
</evidence>
<proteinExistence type="predicted"/>
<dbReference type="GO" id="GO:0005829">
    <property type="term" value="C:cytosol"/>
    <property type="evidence" value="ECO:0007669"/>
    <property type="project" value="TreeGrafter"/>
</dbReference>
<sequence>MEKWSAAVNYGGKGQNVGPPMKGEKLAKKVLTFVKTNQFESQLATDMISSLISQMTYASPTFWLPFAEHVLRNLREVLAGDAKTAEDLETSAQWFVTLAGSLLSTTSENYIQYKDVCFEMIGLLVECKSKVAYNNGAIGLWYMLYMLSRVYPENSRYISARLNRPLSEWVPVREWATLHDLRESEMAWYVPGEKAKELVKSLLEKFVFPVVDSLQDAKMDRCNIPYSCLGQAKLDSCIIVLKILRASRKNKNLASVLQMQPPYLNLSSYMRTLLKVSD</sequence>
<protein>
    <recommendedName>
        <fullName evidence="1">Proteasome activator Blm10 middle HEAT repeats region domain-containing protein</fullName>
    </recommendedName>
</protein>
<dbReference type="InterPro" id="IPR035309">
    <property type="entry name" value="PSME4"/>
</dbReference>